<accession>A0A160VIW9</accession>
<dbReference type="AlphaFoldDB" id="A0A160VIW9"/>
<proteinExistence type="predicted"/>
<organism evidence="1">
    <name type="scientific">hydrothermal vent metagenome</name>
    <dbReference type="NCBI Taxonomy" id="652676"/>
    <lineage>
        <taxon>unclassified sequences</taxon>
        <taxon>metagenomes</taxon>
        <taxon>ecological metagenomes</taxon>
    </lineage>
</organism>
<sequence length="37" mass="4423">MTPFIYEFAGYFDRNVNYVNNQYNVKRKVYGKAKNLG</sequence>
<dbReference type="EMBL" id="FAXC01000181">
    <property type="protein sequence ID" value="CUV09104.1"/>
    <property type="molecule type" value="Genomic_DNA"/>
</dbReference>
<name>A0A160VIW9_9ZZZZ</name>
<gene>
    <name evidence="1" type="ORF">MGWOODY_Mmi953</name>
</gene>
<evidence type="ECO:0000313" key="1">
    <source>
        <dbReference type="EMBL" id="CUV09104.1"/>
    </source>
</evidence>
<protein>
    <submittedName>
        <fullName evidence="1">Uncharacterized protein</fullName>
    </submittedName>
</protein>
<reference evidence="1" key="1">
    <citation type="submission" date="2015-10" db="EMBL/GenBank/DDBJ databases">
        <authorList>
            <person name="Gilbert D.G."/>
        </authorList>
    </citation>
    <scope>NUCLEOTIDE SEQUENCE</scope>
</reference>